<dbReference type="InterPro" id="IPR012337">
    <property type="entry name" value="RNaseH-like_sf"/>
</dbReference>
<feature type="domain" description="HTH IS21-type" evidence="5">
    <location>
        <begin position="6"/>
        <end position="68"/>
    </location>
</feature>
<dbReference type="GO" id="GO:0015074">
    <property type="term" value="P:DNA integration"/>
    <property type="evidence" value="ECO:0007669"/>
    <property type="project" value="InterPro"/>
</dbReference>
<comment type="similarity">
    <text evidence="1">Belongs to the transposase IS21/IS408/IS1162 family.</text>
</comment>
<protein>
    <submittedName>
        <fullName evidence="7">IS21 family transposase</fullName>
    </submittedName>
</protein>
<dbReference type="PANTHER" id="PTHR35004:SF7">
    <property type="entry name" value="INTEGRASE PROTEIN"/>
    <property type="match status" value="1"/>
</dbReference>
<dbReference type="EMBL" id="WJEE01000106">
    <property type="protein sequence ID" value="MRI68790.1"/>
    <property type="molecule type" value="Genomic_DNA"/>
</dbReference>
<sequence length="500" mass="58607">MLAVAQIDYIRHEVNQKGETYASIGRRMGIDPRTVTKYANQEEFKRKEKQRRKSPVMDPVKPILDKWIQEDLKKKKKYQRTAKKMYQQLIKFHCFTGSARSVRDYVAKRKRELKAKLEEVALPLESVPGTAQVDFGTAPFKYESEVIDLPYLVMSFPYSNSFYFQVFPSENTECLLEGLQRMFHYMGGVPSTIRFDNLSPAVKKIFSKGERELTDTFERFVLHYGFQYEFCNPGKGNEKGHVEAMVKYVRNNFLLPEHTVVNLDSFNKTLWTLAEEDRDRLHYDKQVLQSRLYEEDKEHWLMLPEKRFECIRWEEVKADKYGMVSIDTKQYSTTPRFAKQKVRVAISYKEVVILNEQNHTIVKHKRLYGVKRKSMIWQPYLDLLSKRPRAIKYSSLYNQFPSIWTDYLKNCTEEEQKIALRLIGKLLKNNDFALLNKALEVAILHGHPSADEIEHCFYSILHQTNTHASIEPTIAVPSMPRATRGLSHYDAFFQDGGISS</sequence>
<comment type="caution">
    <text evidence="7">The sequence shown here is derived from an EMBL/GenBank/DDBJ whole genome shotgun (WGS) entry which is preliminary data.</text>
</comment>
<evidence type="ECO:0000256" key="1">
    <source>
        <dbReference type="ARBA" id="ARBA00009277"/>
    </source>
</evidence>
<evidence type="ECO:0000256" key="4">
    <source>
        <dbReference type="ARBA" id="ARBA00023172"/>
    </source>
</evidence>
<evidence type="ECO:0000313" key="7">
    <source>
        <dbReference type="EMBL" id="MRI68790.1"/>
    </source>
</evidence>
<dbReference type="GO" id="GO:0032196">
    <property type="term" value="P:transposition"/>
    <property type="evidence" value="ECO:0007669"/>
    <property type="project" value="UniProtKB-KW"/>
</dbReference>
<dbReference type="PANTHER" id="PTHR35004">
    <property type="entry name" value="TRANSPOSASE RV3428C-RELATED"/>
    <property type="match status" value="1"/>
</dbReference>
<evidence type="ECO:0000259" key="5">
    <source>
        <dbReference type="PROSITE" id="PS50531"/>
    </source>
</evidence>
<organism evidence="7 8">
    <name type="scientific">Gracilibacillus thailandensis</name>
    <dbReference type="NCBI Taxonomy" id="563735"/>
    <lineage>
        <taxon>Bacteria</taxon>
        <taxon>Bacillati</taxon>
        <taxon>Bacillota</taxon>
        <taxon>Bacilli</taxon>
        <taxon>Bacillales</taxon>
        <taxon>Bacillaceae</taxon>
        <taxon>Gracilibacillus</taxon>
    </lineage>
</organism>
<dbReference type="InterPro" id="IPR001584">
    <property type="entry name" value="Integrase_cat-core"/>
</dbReference>
<accession>A0A6N7R6X5</accession>
<dbReference type="NCBIfam" id="NF033546">
    <property type="entry name" value="transpos_IS21"/>
    <property type="match status" value="1"/>
</dbReference>
<keyword evidence="3" id="KW-0238">DNA-binding</keyword>
<dbReference type="PROSITE" id="PS50994">
    <property type="entry name" value="INTEGRASE"/>
    <property type="match status" value="1"/>
</dbReference>
<dbReference type="SUPFAM" id="SSF53098">
    <property type="entry name" value="Ribonuclease H-like"/>
    <property type="match status" value="1"/>
</dbReference>
<proteinExistence type="inferred from homology"/>
<reference evidence="7 8" key="1">
    <citation type="submission" date="2019-10" db="EMBL/GenBank/DDBJ databases">
        <title>Gracilibacillus salitolerans sp. nov., a moderate halophile isolated from a saline soil in northwest China.</title>
        <authorList>
            <person name="Gan L."/>
        </authorList>
    </citation>
    <scope>NUCLEOTIDE SEQUENCE [LARGE SCALE GENOMIC DNA]</scope>
    <source>
        <strain evidence="7 8">TP2-8</strain>
    </source>
</reference>
<keyword evidence="2" id="KW-0815">Transposition</keyword>
<dbReference type="Gene3D" id="3.30.420.10">
    <property type="entry name" value="Ribonuclease H-like superfamily/Ribonuclease H"/>
    <property type="match status" value="1"/>
</dbReference>
<dbReference type="GO" id="GO:0003677">
    <property type="term" value="F:DNA binding"/>
    <property type="evidence" value="ECO:0007669"/>
    <property type="project" value="UniProtKB-KW"/>
</dbReference>
<dbReference type="GO" id="GO:0006310">
    <property type="term" value="P:DNA recombination"/>
    <property type="evidence" value="ECO:0007669"/>
    <property type="project" value="UniProtKB-KW"/>
</dbReference>
<dbReference type="Proteomes" id="UP000435187">
    <property type="component" value="Unassembled WGS sequence"/>
</dbReference>
<keyword evidence="8" id="KW-1185">Reference proteome</keyword>
<dbReference type="InterPro" id="IPR036397">
    <property type="entry name" value="RNaseH_sf"/>
</dbReference>
<evidence type="ECO:0000313" key="8">
    <source>
        <dbReference type="Proteomes" id="UP000435187"/>
    </source>
</evidence>
<keyword evidence="4" id="KW-0233">DNA recombination</keyword>
<evidence type="ECO:0000256" key="3">
    <source>
        <dbReference type="ARBA" id="ARBA00023125"/>
    </source>
</evidence>
<feature type="domain" description="Integrase catalytic" evidence="6">
    <location>
        <begin position="124"/>
        <end position="253"/>
    </location>
</feature>
<dbReference type="PROSITE" id="PS50531">
    <property type="entry name" value="HTH_IS21"/>
    <property type="match status" value="1"/>
</dbReference>
<name>A0A6N7R6X5_9BACI</name>
<evidence type="ECO:0000259" key="6">
    <source>
        <dbReference type="PROSITE" id="PS50994"/>
    </source>
</evidence>
<gene>
    <name evidence="7" type="ORF">GH885_21045</name>
</gene>
<dbReference type="InterPro" id="IPR054353">
    <property type="entry name" value="IstA-like_C"/>
</dbReference>
<dbReference type="Pfam" id="PF22483">
    <property type="entry name" value="Mu-transpos_C_2"/>
    <property type="match status" value="1"/>
</dbReference>
<dbReference type="AlphaFoldDB" id="A0A6N7R6X5"/>
<evidence type="ECO:0000256" key="2">
    <source>
        <dbReference type="ARBA" id="ARBA00022578"/>
    </source>
</evidence>
<dbReference type="InterPro" id="IPR017894">
    <property type="entry name" value="HTH_IS21_transposase_type"/>
</dbReference>
<dbReference type="RefSeq" id="WP_153837219.1">
    <property type="nucleotide sequence ID" value="NZ_WJEE01000106.1"/>
</dbReference>